<dbReference type="GO" id="GO:0005829">
    <property type="term" value="C:cytosol"/>
    <property type="evidence" value="ECO:0007669"/>
    <property type="project" value="TreeGrafter"/>
</dbReference>
<evidence type="ECO:0000259" key="11">
    <source>
        <dbReference type="Pfam" id="PF01210"/>
    </source>
</evidence>
<keyword evidence="5" id="KW-0594">Phospholipid biosynthesis</keyword>
<evidence type="ECO:0000256" key="3">
    <source>
        <dbReference type="ARBA" id="ARBA00023002"/>
    </source>
</evidence>
<comment type="caution">
    <text evidence="13">The sequence shown here is derived from an EMBL/GenBank/DDBJ whole genome shotgun (WGS) entry which is preliminary data.</text>
</comment>
<feature type="binding site" evidence="9">
    <location>
        <position position="144"/>
    </location>
    <ligand>
        <name>NAD(+)</name>
        <dbReference type="ChEBI" id="CHEBI:57540"/>
    </ligand>
</feature>
<protein>
    <submittedName>
        <fullName evidence="13">Glycerol-3-phosphate dehydrogenase</fullName>
    </submittedName>
</protein>
<dbReference type="InterPro" id="IPR008927">
    <property type="entry name" value="6-PGluconate_DH-like_C_sf"/>
</dbReference>
<feature type="signal peptide" evidence="10">
    <location>
        <begin position="1"/>
        <end position="20"/>
    </location>
</feature>
<evidence type="ECO:0000256" key="6">
    <source>
        <dbReference type="ARBA" id="ARBA00023264"/>
    </source>
</evidence>
<evidence type="ECO:0000256" key="4">
    <source>
        <dbReference type="ARBA" id="ARBA00023098"/>
    </source>
</evidence>
<dbReference type="GO" id="GO:0008654">
    <property type="term" value="P:phospholipid biosynthetic process"/>
    <property type="evidence" value="ECO:0007669"/>
    <property type="project" value="UniProtKB-KW"/>
</dbReference>
<dbReference type="Proteomes" id="UP000077098">
    <property type="component" value="Unassembled WGS sequence"/>
</dbReference>
<dbReference type="GO" id="GO:0016616">
    <property type="term" value="F:oxidoreductase activity, acting on the CH-OH group of donors, NAD or NADP as acceptor"/>
    <property type="evidence" value="ECO:0007669"/>
    <property type="project" value="InterPro"/>
</dbReference>
<reference evidence="13 14" key="1">
    <citation type="submission" date="2016-05" db="EMBL/GenBank/DDBJ databases">
        <authorList>
            <person name="Lavstsen T."/>
            <person name="Jespersen J.S."/>
        </authorList>
    </citation>
    <scope>NUCLEOTIDE SEQUENCE [LARGE SCALE GENOMIC DNA]</scope>
    <source>
        <strain evidence="13 14">KCJ1736</strain>
    </source>
</reference>
<dbReference type="PANTHER" id="PTHR11728">
    <property type="entry name" value="GLYCEROL-3-PHOSPHATE DEHYDROGENASE"/>
    <property type="match status" value="1"/>
</dbReference>
<feature type="binding site" evidence="9">
    <location>
        <begin position="8"/>
        <end position="13"/>
    </location>
    <ligand>
        <name>NAD(+)</name>
        <dbReference type="ChEBI" id="CHEBI:57540"/>
    </ligand>
</feature>
<evidence type="ECO:0000256" key="8">
    <source>
        <dbReference type="PIRSR" id="PIRSR000114-2"/>
    </source>
</evidence>
<proteinExistence type="inferred from homology"/>
<dbReference type="InterPro" id="IPR006109">
    <property type="entry name" value="G3P_DH_NAD-dep_C"/>
</dbReference>
<dbReference type="InterPro" id="IPR013328">
    <property type="entry name" value="6PGD_dom2"/>
</dbReference>
<dbReference type="RefSeq" id="WP_063948178.1">
    <property type="nucleotide sequence ID" value="NZ_LXPS01000008.1"/>
</dbReference>
<feature type="domain" description="Glycerol-3-phosphate dehydrogenase NAD-dependent N-terminal" evidence="11">
    <location>
        <begin position="4"/>
        <end position="163"/>
    </location>
</feature>
<keyword evidence="3" id="KW-0560">Oxidoreductase</keyword>
<dbReference type="SUPFAM" id="SSF48179">
    <property type="entry name" value="6-phosphogluconate dehydrogenase C-terminal domain-like"/>
    <property type="match status" value="1"/>
</dbReference>
<dbReference type="EMBL" id="LXPS01000008">
    <property type="protein sequence ID" value="OAE48015.1"/>
    <property type="molecule type" value="Genomic_DNA"/>
</dbReference>
<dbReference type="GO" id="GO:0046168">
    <property type="term" value="P:glycerol-3-phosphate catabolic process"/>
    <property type="evidence" value="ECO:0007669"/>
    <property type="project" value="InterPro"/>
</dbReference>
<feature type="binding site" evidence="8">
    <location>
        <position position="109"/>
    </location>
    <ligand>
        <name>substrate</name>
    </ligand>
</feature>
<feature type="domain" description="Glycerol-3-phosphate dehydrogenase NAD-dependent C-terminal" evidence="12">
    <location>
        <begin position="184"/>
        <end position="323"/>
    </location>
</feature>
<evidence type="ECO:0000256" key="5">
    <source>
        <dbReference type="ARBA" id="ARBA00023209"/>
    </source>
</evidence>
<dbReference type="GO" id="GO:0051287">
    <property type="term" value="F:NAD binding"/>
    <property type="evidence" value="ECO:0007669"/>
    <property type="project" value="InterPro"/>
</dbReference>
<evidence type="ECO:0000256" key="9">
    <source>
        <dbReference type="PIRSR" id="PIRSR000114-3"/>
    </source>
</evidence>
<feature type="chain" id="PRO_5008053476" evidence="10">
    <location>
        <begin position="21"/>
        <end position="340"/>
    </location>
</feature>
<feature type="binding site" evidence="8">
    <location>
        <begin position="265"/>
        <end position="266"/>
    </location>
    <ligand>
        <name>substrate</name>
    </ligand>
</feature>
<feature type="active site" description="Proton acceptor" evidence="7">
    <location>
        <position position="195"/>
    </location>
</feature>
<dbReference type="PIRSF" id="PIRSF000114">
    <property type="entry name" value="Glycerol-3-P_dh"/>
    <property type="match status" value="1"/>
</dbReference>
<dbReference type="Gene3D" id="3.40.50.720">
    <property type="entry name" value="NAD(P)-binding Rossmann-like Domain"/>
    <property type="match status" value="1"/>
</dbReference>
<dbReference type="Gene3D" id="1.10.1040.10">
    <property type="entry name" value="N-(1-d-carboxylethyl)-l-norvaline Dehydrogenase, domain 2"/>
    <property type="match status" value="1"/>
</dbReference>
<evidence type="ECO:0000256" key="1">
    <source>
        <dbReference type="ARBA" id="ARBA00011009"/>
    </source>
</evidence>
<evidence type="ECO:0000256" key="10">
    <source>
        <dbReference type="SAM" id="SignalP"/>
    </source>
</evidence>
<dbReference type="AlphaFoldDB" id="A0A176XF54"/>
<evidence type="ECO:0000256" key="7">
    <source>
        <dbReference type="PIRSR" id="PIRSR000114-1"/>
    </source>
</evidence>
<dbReference type="GO" id="GO:0005975">
    <property type="term" value="P:carbohydrate metabolic process"/>
    <property type="evidence" value="ECO:0007669"/>
    <property type="project" value="InterPro"/>
</dbReference>
<feature type="binding site" evidence="9">
    <location>
        <position position="265"/>
    </location>
    <ligand>
        <name>NAD(+)</name>
        <dbReference type="ChEBI" id="CHEBI:57540"/>
    </ligand>
</feature>
<dbReference type="SUPFAM" id="SSF51735">
    <property type="entry name" value="NAD(P)-binding Rossmann-fold domains"/>
    <property type="match status" value="1"/>
</dbReference>
<dbReference type="Pfam" id="PF07479">
    <property type="entry name" value="NAD_Gly3P_dh_C"/>
    <property type="match status" value="1"/>
</dbReference>
<name>A0A176XF54_AGRTU</name>
<evidence type="ECO:0000313" key="14">
    <source>
        <dbReference type="Proteomes" id="UP000077098"/>
    </source>
</evidence>
<gene>
    <name evidence="13" type="ORF">A7J57_15595</name>
</gene>
<keyword evidence="9" id="KW-0520">NAD</keyword>
<dbReference type="InterPro" id="IPR036291">
    <property type="entry name" value="NAD(P)-bd_dom_sf"/>
</dbReference>
<evidence type="ECO:0000256" key="2">
    <source>
        <dbReference type="ARBA" id="ARBA00022516"/>
    </source>
</evidence>
<dbReference type="InterPro" id="IPR006168">
    <property type="entry name" value="G3P_DH_NAD-dep"/>
</dbReference>
<keyword evidence="2" id="KW-0444">Lipid biosynthesis</keyword>
<keyword evidence="4" id="KW-0443">Lipid metabolism</keyword>
<comment type="similarity">
    <text evidence="1">Belongs to the NAD-dependent glycerol-3-phosphate dehydrogenase family.</text>
</comment>
<organism evidence="13 14">
    <name type="scientific">Agrobacterium tumefaciens</name>
    <dbReference type="NCBI Taxonomy" id="358"/>
    <lineage>
        <taxon>Bacteria</taxon>
        <taxon>Pseudomonadati</taxon>
        <taxon>Pseudomonadota</taxon>
        <taxon>Alphaproteobacteria</taxon>
        <taxon>Hyphomicrobiales</taxon>
        <taxon>Rhizobiaceae</taxon>
        <taxon>Rhizobium/Agrobacterium group</taxon>
        <taxon>Agrobacterium</taxon>
        <taxon>Agrobacterium tumefaciens complex</taxon>
    </lineage>
</organism>
<accession>A0A176XF54</accession>
<sequence length="340" mass="35345">MATILILGAGVMGSALCVPASDNGHAVTLVGTPLDGEPVRRMKAGEAHPKLDKPLPDSVTVLADQELTPSHMASADLVIVGVSSPGISWASERLNQMLSMPKPVAFVTKGLDRKHGRIVTYAQTVPGLVGNMAAFIGIGGPCIARELANRYPTTSIYACRDRQAGAFAAGLLRTPYYRLAVDDDVIGVEACAALKNFFAIGVSAMQTRYPDTSRPDGQSKNPTAAAFTQAASEMAGLCERIGGRCDTAFDLAGIGDLHVTVGGGRNSRLGHGLGRNQTVSSIMAGDLAGETVEGIDTARMLVELLNTVPSAKTDFPLACAIIAAVLDGGALDFDFTTLFA</sequence>
<evidence type="ECO:0000259" key="12">
    <source>
        <dbReference type="Pfam" id="PF07479"/>
    </source>
</evidence>
<evidence type="ECO:0000313" key="13">
    <source>
        <dbReference type="EMBL" id="OAE48015.1"/>
    </source>
</evidence>
<dbReference type="PANTHER" id="PTHR11728:SF1">
    <property type="entry name" value="GLYCEROL-3-PHOSPHATE DEHYDROGENASE [NAD(+)] 2, CHLOROPLASTIC"/>
    <property type="match status" value="1"/>
</dbReference>
<keyword evidence="10" id="KW-0732">Signal</keyword>
<keyword evidence="6" id="KW-1208">Phospholipid metabolism</keyword>
<dbReference type="Pfam" id="PF01210">
    <property type="entry name" value="NAD_Gly3P_dh_N"/>
    <property type="match status" value="1"/>
</dbReference>
<dbReference type="InterPro" id="IPR011128">
    <property type="entry name" value="G3P_DH_NAD-dep_N"/>
</dbReference>